<feature type="compositionally biased region" description="Low complexity" evidence="10">
    <location>
        <begin position="442"/>
        <end position="453"/>
    </location>
</feature>
<feature type="repeat" description="WD" evidence="9">
    <location>
        <begin position="69"/>
        <end position="100"/>
    </location>
</feature>
<feature type="repeat" description="WD" evidence="9">
    <location>
        <begin position="34"/>
        <end position="56"/>
    </location>
</feature>
<evidence type="ECO:0000256" key="6">
    <source>
        <dbReference type="ARBA" id="ARBA00022853"/>
    </source>
</evidence>
<dbReference type="InterPro" id="IPR036322">
    <property type="entry name" value="WD40_repeat_dom_sf"/>
</dbReference>
<dbReference type="InterPro" id="IPR015943">
    <property type="entry name" value="WD40/YVTN_repeat-like_dom_sf"/>
</dbReference>
<dbReference type="GO" id="GO:0033186">
    <property type="term" value="C:CAF-1 complex"/>
    <property type="evidence" value="ECO:0007669"/>
    <property type="project" value="TreeGrafter"/>
</dbReference>
<dbReference type="SUPFAM" id="SSF50978">
    <property type="entry name" value="WD40 repeat-like"/>
    <property type="match status" value="1"/>
</dbReference>
<dbReference type="PROSITE" id="PS50082">
    <property type="entry name" value="WD_REPEATS_2"/>
    <property type="match status" value="4"/>
</dbReference>
<comment type="caution">
    <text evidence="12">The sequence shown here is derived from an EMBL/GenBank/DDBJ whole genome shotgun (WGS) entry which is preliminary data.</text>
</comment>
<dbReference type="GO" id="GO:0005634">
    <property type="term" value="C:nucleus"/>
    <property type="evidence" value="ECO:0007669"/>
    <property type="project" value="UniProtKB-SubCell"/>
</dbReference>
<dbReference type="OrthoDB" id="71227at2759"/>
<protein>
    <submittedName>
        <fullName evidence="12">Chromatin assembly factor 1 subunit</fullName>
    </submittedName>
</protein>
<feature type="region of interest" description="Disordered" evidence="10">
    <location>
        <begin position="439"/>
        <end position="471"/>
    </location>
</feature>
<comment type="subcellular location">
    <subcellularLocation>
        <location evidence="1">Nucleus</location>
    </subcellularLocation>
</comment>
<dbReference type="PROSITE" id="PS50294">
    <property type="entry name" value="WD_REPEATS_REGION"/>
    <property type="match status" value="2"/>
</dbReference>
<evidence type="ECO:0000259" key="11">
    <source>
        <dbReference type="Pfam" id="PF24105"/>
    </source>
</evidence>
<dbReference type="GO" id="GO:0006281">
    <property type="term" value="P:DNA repair"/>
    <property type="evidence" value="ECO:0007669"/>
    <property type="project" value="UniProtKB-KW"/>
</dbReference>
<evidence type="ECO:0000313" key="12">
    <source>
        <dbReference type="EMBL" id="KAJ2681151.1"/>
    </source>
</evidence>
<keyword evidence="7" id="KW-0234">DNA repair</keyword>
<keyword evidence="8" id="KW-0539">Nucleus</keyword>
<dbReference type="InterPro" id="IPR001680">
    <property type="entry name" value="WD40_rpt"/>
</dbReference>
<sequence length="483" mass="52201">MKVKTVLVNWHDKLPIFSVDFDHSYTDSRGGWRFATGGGDNNVRIWRLRTQKEREADPHQPMVEFLASLNRHTAPVNVVRFAPCSSKLASAGDDGVIIIWRQTEGGDQPPANLDDQFAEPETWRPLALLRGSLADICDLAWSPDGRFLVSASVDNTARIWDASEARCVQVLADHSHYLQGVAWDPLGEFIATQSSDRSLRVYKWVGPRDPREIKPGTDVVALGASHYSMAVLAEPKEDEHSDANMDTEDSAPVQRTQRLFHDDNLASFFRRPSISPDGRLLATAAGVQRDRAARNVCYVWARDGLAGPPALSLAGHQKPVVATRWAPCEFSAIGLDANNGEWLAPTAGADKGSPRMMLAVGSQGAVALYDTSVAGRAVGLVGGLHYAAITDLAWTADGSHLVITSIDGFASVASLDQPSAALEMRRRTADCEEDAIMRTQDNINSNSNSGNSSTEAAVPTPAQASVPGARGKKRLAPTFVSTL</sequence>
<dbReference type="Pfam" id="PF24105">
    <property type="entry name" value="Beta-prop_CAF1B_HIR1"/>
    <property type="match status" value="2"/>
</dbReference>
<gene>
    <name evidence="12" type="primary">CAC2</name>
    <name evidence="12" type="ORF">GGI25_000106</name>
</gene>
<proteinExistence type="inferred from homology"/>
<evidence type="ECO:0000256" key="8">
    <source>
        <dbReference type="ARBA" id="ARBA00023242"/>
    </source>
</evidence>
<evidence type="ECO:0000256" key="3">
    <source>
        <dbReference type="ARBA" id="ARBA00022574"/>
    </source>
</evidence>
<dbReference type="GO" id="GO:0006335">
    <property type="term" value="P:DNA replication-dependent chromatin assembly"/>
    <property type="evidence" value="ECO:0007669"/>
    <property type="project" value="InterPro"/>
</dbReference>
<feature type="domain" description="CAF1B/HIR1 beta-propeller" evidence="11">
    <location>
        <begin position="245"/>
        <end position="416"/>
    </location>
</feature>
<evidence type="ECO:0000313" key="13">
    <source>
        <dbReference type="Proteomes" id="UP001151518"/>
    </source>
</evidence>
<dbReference type="EMBL" id="JANBTW010000001">
    <property type="protein sequence ID" value="KAJ2681151.1"/>
    <property type="molecule type" value="Genomic_DNA"/>
</dbReference>
<feature type="repeat" description="WD" evidence="9">
    <location>
        <begin position="171"/>
        <end position="203"/>
    </location>
</feature>
<dbReference type="InterPro" id="IPR055410">
    <property type="entry name" value="Beta-prop_CAF1B_HIR1"/>
</dbReference>
<accession>A0A9W8GDG0</accession>
<dbReference type="SMART" id="SM00320">
    <property type="entry name" value="WD40"/>
    <property type="match status" value="6"/>
</dbReference>
<feature type="repeat" description="WD" evidence="9">
    <location>
        <begin position="129"/>
        <end position="170"/>
    </location>
</feature>
<evidence type="ECO:0000256" key="2">
    <source>
        <dbReference type="ARBA" id="ARBA00007306"/>
    </source>
</evidence>
<keyword evidence="5" id="KW-0227">DNA damage</keyword>
<dbReference type="AlphaFoldDB" id="A0A9W8GDG0"/>
<keyword evidence="3 9" id="KW-0853">WD repeat</keyword>
<evidence type="ECO:0000256" key="7">
    <source>
        <dbReference type="ARBA" id="ARBA00023204"/>
    </source>
</evidence>
<dbReference type="PANTHER" id="PTHR15271">
    <property type="entry name" value="CHROMATIN ASSEMBLY FACTOR 1 SUBUNIT B"/>
    <property type="match status" value="1"/>
</dbReference>
<evidence type="ECO:0000256" key="4">
    <source>
        <dbReference type="ARBA" id="ARBA00022737"/>
    </source>
</evidence>
<evidence type="ECO:0000256" key="1">
    <source>
        <dbReference type="ARBA" id="ARBA00004123"/>
    </source>
</evidence>
<evidence type="ECO:0000256" key="5">
    <source>
        <dbReference type="ARBA" id="ARBA00022763"/>
    </source>
</evidence>
<dbReference type="Proteomes" id="UP001151518">
    <property type="component" value="Unassembled WGS sequence"/>
</dbReference>
<dbReference type="GO" id="GO:0006334">
    <property type="term" value="P:nucleosome assembly"/>
    <property type="evidence" value="ECO:0007669"/>
    <property type="project" value="TreeGrafter"/>
</dbReference>
<name>A0A9W8GDG0_9FUNG</name>
<feature type="domain" description="CAF1B/HIR1 beta-propeller" evidence="11">
    <location>
        <begin position="1"/>
        <end position="205"/>
    </location>
</feature>
<comment type="similarity">
    <text evidence="2">Belongs to the WD repeat HIR1 family.</text>
</comment>
<evidence type="ECO:0000256" key="10">
    <source>
        <dbReference type="SAM" id="MobiDB-lite"/>
    </source>
</evidence>
<organism evidence="12 13">
    <name type="scientific">Coemansia spiralis</name>
    <dbReference type="NCBI Taxonomy" id="417178"/>
    <lineage>
        <taxon>Eukaryota</taxon>
        <taxon>Fungi</taxon>
        <taxon>Fungi incertae sedis</taxon>
        <taxon>Zoopagomycota</taxon>
        <taxon>Kickxellomycotina</taxon>
        <taxon>Kickxellomycetes</taxon>
        <taxon>Kickxellales</taxon>
        <taxon>Kickxellaceae</taxon>
        <taxon>Coemansia</taxon>
    </lineage>
</organism>
<dbReference type="PANTHER" id="PTHR15271:SF4">
    <property type="entry name" value="CHROMATIN ASSEMBLY FACTOR 1 SUBUNIT B"/>
    <property type="match status" value="1"/>
</dbReference>
<keyword evidence="6" id="KW-0156">Chromatin regulator</keyword>
<keyword evidence="4" id="KW-0677">Repeat</keyword>
<dbReference type="InterPro" id="IPR045145">
    <property type="entry name" value="PTHR15271"/>
</dbReference>
<dbReference type="Gene3D" id="2.130.10.10">
    <property type="entry name" value="YVTN repeat-like/Quinoprotein amine dehydrogenase"/>
    <property type="match status" value="3"/>
</dbReference>
<reference evidence="12" key="1">
    <citation type="submission" date="2022-07" db="EMBL/GenBank/DDBJ databases">
        <title>Phylogenomic reconstructions and comparative analyses of Kickxellomycotina fungi.</title>
        <authorList>
            <person name="Reynolds N.K."/>
            <person name="Stajich J.E."/>
            <person name="Barry K."/>
            <person name="Grigoriev I.V."/>
            <person name="Crous P."/>
            <person name="Smith M.E."/>
        </authorList>
    </citation>
    <scope>NUCLEOTIDE SEQUENCE</scope>
    <source>
        <strain evidence="12">NRRL 3115</strain>
    </source>
</reference>
<evidence type="ECO:0000256" key="9">
    <source>
        <dbReference type="PROSITE-ProRule" id="PRU00221"/>
    </source>
</evidence>